<dbReference type="AlphaFoldDB" id="A0A3M7QTP4"/>
<sequence length="115" mass="13129">MEAIRTNYNYEQPHPGRVIVTEPKGNAWEYENEWTQTLFDCCTNAKICFCAFVCPWCFWCELFSRTGECLCTPIFVPLALLALRSKLRTGFRIKGTVANDCVLSTFCAPCVTLQL</sequence>
<dbReference type="OrthoDB" id="1045822at2759"/>
<dbReference type="STRING" id="10195.A0A3M7QTP4"/>
<reference evidence="2 3" key="1">
    <citation type="journal article" date="2018" name="Sci. Rep.">
        <title>Genomic signatures of local adaptation to the degree of environmental predictability in rotifers.</title>
        <authorList>
            <person name="Franch-Gras L."/>
            <person name="Hahn C."/>
            <person name="Garcia-Roger E.M."/>
            <person name="Carmona M.J."/>
            <person name="Serra M."/>
            <person name="Gomez A."/>
        </authorList>
    </citation>
    <scope>NUCLEOTIDE SEQUENCE [LARGE SCALE GENOMIC DNA]</scope>
    <source>
        <strain evidence="2">HYR1</strain>
    </source>
</reference>
<comment type="similarity">
    <text evidence="1">Belongs to the cornifelin family.</text>
</comment>
<keyword evidence="3" id="KW-1185">Reference proteome</keyword>
<proteinExistence type="inferred from homology"/>
<evidence type="ECO:0000313" key="3">
    <source>
        <dbReference type="Proteomes" id="UP000276133"/>
    </source>
</evidence>
<evidence type="ECO:0000256" key="1">
    <source>
        <dbReference type="ARBA" id="ARBA00009024"/>
    </source>
</evidence>
<gene>
    <name evidence="2" type="ORF">BpHYR1_030440</name>
</gene>
<comment type="caution">
    <text evidence="2">The sequence shown here is derived from an EMBL/GenBank/DDBJ whole genome shotgun (WGS) entry which is preliminary data.</text>
</comment>
<dbReference type="EMBL" id="REGN01005119">
    <property type="protein sequence ID" value="RNA14702.1"/>
    <property type="molecule type" value="Genomic_DNA"/>
</dbReference>
<dbReference type="InterPro" id="IPR006461">
    <property type="entry name" value="PLAC_motif_containing"/>
</dbReference>
<dbReference type="PANTHER" id="PTHR15907">
    <property type="entry name" value="DUF614 FAMILY PROTEIN-RELATED"/>
    <property type="match status" value="1"/>
</dbReference>
<name>A0A3M7QTP4_BRAPC</name>
<dbReference type="Proteomes" id="UP000276133">
    <property type="component" value="Unassembled WGS sequence"/>
</dbReference>
<protein>
    <submittedName>
        <fullName evidence="2">Cornifelin isoform X2</fullName>
    </submittedName>
</protein>
<organism evidence="2 3">
    <name type="scientific">Brachionus plicatilis</name>
    <name type="common">Marine rotifer</name>
    <name type="synonym">Brachionus muelleri</name>
    <dbReference type="NCBI Taxonomy" id="10195"/>
    <lineage>
        <taxon>Eukaryota</taxon>
        <taxon>Metazoa</taxon>
        <taxon>Spiralia</taxon>
        <taxon>Gnathifera</taxon>
        <taxon>Rotifera</taxon>
        <taxon>Eurotatoria</taxon>
        <taxon>Monogononta</taxon>
        <taxon>Pseudotrocha</taxon>
        <taxon>Ploima</taxon>
        <taxon>Brachionidae</taxon>
        <taxon>Brachionus</taxon>
    </lineage>
</organism>
<accession>A0A3M7QTP4</accession>
<evidence type="ECO:0000313" key="2">
    <source>
        <dbReference type="EMBL" id="RNA14702.1"/>
    </source>
</evidence>
<dbReference type="NCBIfam" id="TIGR01571">
    <property type="entry name" value="A_thal_Cys_rich"/>
    <property type="match status" value="1"/>
</dbReference>
<dbReference type="Pfam" id="PF04749">
    <property type="entry name" value="PLAC8"/>
    <property type="match status" value="1"/>
</dbReference>